<feature type="compositionally biased region" description="Polar residues" evidence="1">
    <location>
        <begin position="89"/>
        <end position="102"/>
    </location>
</feature>
<organism evidence="3 4">
    <name type="scientific">Pleurodeles waltl</name>
    <name type="common">Iberian ribbed newt</name>
    <dbReference type="NCBI Taxonomy" id="8319"/>
    <lineage>
        <taxon>Eukaryota</taxon>
        <taxon>Metazoa</taxon>
        <taxon>Chordata</taxon>
        <taxon>Craniata</taxon>
        <taxon>Vertebrata</taxon>
        <taxon>Euteleostomi</taxon>
        <taxon>Amphibia</taxon>
        <taxon>Batrachia</taxon>
        <taxon>Caudata</taxon>
        <taxon>Salamandroidea</taxon>
        <taxon>Salamandridae</taxon>
        <taxon>Pleurodelinae</taxon>
        <taxon>Pleurodeles</taxon>
    </lineage>
</organism>
<keyword evidence="4" id="KW-1185">Reference proteome</keyword>
<evidence type="ECO:0000256" key="2">
    <source>
        <dbReference type="SAM" id="SignalP"/>
    </source>
</evidence>
<evidence type="ECO:0008006" key="5">
    <source>
        <dbReference type="Google" id="ProtNLM"/>
    </source>
</evidence>
<protein>
    <recommendedName>
        <fullName evidence="5">Secreted protein</fullName>
    </recommendedName>
</protein>
<dbReference type="EMBL" id="JANPWB010000004">
    <property type="protein sequence ID" value="KAJ1195248.1"/>
    <property type="molecule type" value="Genomic_DNA"/>
</dbReference>
<proteinExistence type="predicted"/>
<accession>A0AAV7V5E5</accession>
<evidence type="ECO:0000256" key="1">
    <source>
        <dbReference type="SAM" id="MobiDB-lite"/>
    </source>
</evidence>
<dbReference type="AlphaFoldDB" id="A0AAV7V5E5"/>
<sequence length="161" mass="17922">MRQHIVATALVILFPLSRQCGRVDRRCSCRSSLARAYKQSADLWQQSWLLGLQCPKDPRAGLREHSRAMPPKNSREDQLKPGSNRRSPRQSLSLGLSPNIENTGKKPISKIHGASEDKLPAPVVDDGSRSMTKTTSVGHPEGKPIIPEMFKHSQHISRLLS</sequence>
<evidence type="ECO:0000313" key="3">
    <source>
        <dbReference type="EMBL" id="KAJ1195248.1"/>
    </source>
</evidence>
<reference evidence="3" key="1">
    <citation type="journal article" date="2022" name="bioRxiv">
        <title>Sequencing and chromosome-scale assembly of the giantPleurodeles waltlgenome.</title>
        <authorList>
            <person name="Brown T."/>
            <person name="Elewa A."/>
            <person name="Iarovenko S."/>
            <person name="Subramanian E."/>
            <person name="Araus A.J."/>
            <person name="Petzold A."/>
            <person name="Susuki M."/>
            <person name="Suzuki K.-i.T."/>
            <person name="Hayashi T."/>
            <person name="Toyoda A."/>
            <person name="Oliveira C."/>
            <person name="Osipova E."/>
            <person name="Leigh N.D."/>
            <person name="Simon A."/>
            <person name="Yun M.H."/>
        </authorList>
    </citation>
    <scope>NUCLEOTIDE SEQUENCE</scope>
    <source>
        <strain evidence="3">20211129_DDA</strain>
        <tissue evidence="3">Liver</tissue>
    </source>
</reference>
<gene>
    <name evidence="3" type="ORF">NDU88_004529</name>
</gene>
<dbReference type="Proteomes" id="UP001066276">
    <property type="component" value="Chromosome 2_2"/>
</dbReference>
<feature type="signal peptide" evidence="2">
    <location>
        <begin position="1"/>
        <end position="19"/>
    </location>
</feature>
<keyword evidence="2" id="KW-0732">Signal</keyword>
<evidence type="ECO:0000313" key="4">
    <source>
        <dbReference type="Proteomes" id="UP001066276"/>
    </source>
</evidence>
<comment type="caution">
    <text evidence="3">The sequence shown here is derived from an EMBL/GenBank/DDBJ whole genome shotgun (WGS) entry which is preliminary data.</text>
</comment>
<name>A0AAV7V5E5_PLEWA</name>
<feature type="chain" id="PRO_5043742600" description="Secreted protein" evidence="2">
    <location>
        <begin position="20"/>
        <end position="161"/>
    </location>
</feature>
<feature type="region of interest" description="Disordered" evidence="1">
    <location>
        <begin position="59"/>
        <end position="147"/>
    </location>
</feature>
<feature type="compositionally biased region" description="Basic and acidic residues" evidence="1">
    <location>
        <begin position="59"/>
        <end position="79"/>
    </location>
</feature>